<name>A0ABY0HXZ9_CITAM</name>
<proteinExistence type="predicted"/>
<evidence type="ECO:0000313" key="3">
    <source>
        <dbReference type="Proteomes" id="UP000292985"/>
    </source>
</evidence>
<keyword evidence="3" id="KW-1185">Reference proteome</keyword>
<dbReference type="InterPro" id="IPR024402">
    <property type="entry name" value="DUF2726"/>
</dbReference>
<accession>A0ABY0HXZ9</accession>
<feature type="domain" description="DUF2726" evidence="1">
    <location>
        <begin position="46"/>
        <end position="152"/>
    </location>
</feature>
<dbReference type="Pfam" id="PF10881">
    <property type="entry name" value="DUF2726"/>
    <property type="match status" value="1"/>
</dbReference>
<sequence length="166" mass="19020">MEYAIFIVVALFVIFFVNKKPAKKKYLNYIDPTNQLSIVAQGDFYKRKLMNKEESYLYRKLENTIKRNKLEHMVFAQVSFGEIIGSKDKAAYGCINSKRADFVIVTRYGDPLAVFEYQGGAHYQGNAIQRDAVKKEACRKAGIAYFEITPGYSDSDIDICLKRITV</sequence>
<dbReference type="EMBL" id="RCYA01000002">
    <property type="protein sequence ID" value="RYT45378.1"/>
    <property type="molecule type" value="Genomic_DNA"/>
</dbReference>
<dbReference type="Proteomes" id="UP000292985">
    <property type="component" value="Unassembled WGS sequence"/>
</dbReference>
<dbReference type="RefSeq" id="WP_044264677.1">
    <property type="nucleotide sequence ID" value="NZ_CACRTI010000020.1"/>
</dbReference>
<evidence type="ECO:0000313" key="2">
    <source>
        <dbReference type="EMBL" id="RYT45378.1"/>
    </source>
</evidence>
<evidence type="ECO:0000259" key="1">
    <source>
        <dbReference type="Pfam" id="PF10881"/>
    </source>
</evidence>
<gene>
    <name evidence="2" type="ORF">EAJ18_06345</name>
</gene>
<reference evidence="2 3" key="1">
    <citation type="journal article" date="2019" name="Science, e1252229">
        <title>Invertible promoters mediate bacterial phase variation, antibiotic resistance, and host adaptation in the gut.</title>
        <authorList>
            <person name="Jiang X."/>
            <person name="Hall A.B."/>
            <person name="Arthur T.D."/>
            <person name="Plichta D.R."/>
            <person name="Covington C.T."/>
            <person name="Poyet M."/>
            <person name="Crothers J."/>
            <person name="Moses P.L."/>
            <person name="Tolonen A.C."/>
            <person name="Vlamakis H."/>
            <person name="Alm E.J."/>
            <person name="Xavier R.J."/>
        </authorList>
    </citation>
    <scope>NUCLEOTIDE SEQUENCE [LARGE SCALE GENOMIC DNA]</scope>
    <source>
        <strain evidence="3">ca_0067</strain>
    </source>
</reference>
<organism evidence="2 3">
    <name type="scientific">Citrobacter amalonaticus</name>
    <dbReference type="NCBI Taxonomy" id="35703"/>
    <lineage>
        <taxon>Bacteria</taxon>
        <taxon>Pseudomonadati</taxon>
        <taxon>Pseudomonadota</taxon>
        <taxon>Gammaproteobacteria</taxon>
        <taxon>Enterobacterales</taxon>
        <taxon>Enterobacteriaceae</taxon>
        <taxon>Citrobacter</taxon>
    </lineage>
</organism>
<comment type="caution">
    <text evidence="2">The sequence shown here is derived from an EMBL/GenBank/DDBJ whole genome shotgun (WGS) entry which is preliminary data.</text>
</comment>
<protein>
    <submittedName>
        <fullName evidence="2">DUF2726 domain-containing protein</fullName>
    </submittedName>
</protein>